<evidence type="ECO:0000256" key="1">
    <source>
        <dbReference type="SAM" id="MobiDB-lite"/>
    </source>
</evidence>
<proteinExistence type="predicted"/>
<keyword evidence="2" id="KW-0732">Signal</keyword>
<feature type="chain" id="PRO_5041395448" evidence="2">
    <location>
        <begin position="20"/>
        <end position="227"/>
    </location>
</feature>
<feature type="region of interest" description="Disordered" evidence="1">
    <location>
        <begin position="59"/>
        <end position="85"/>
    </location>
</feature>
<dbReference type="AlphaFoldDB" id="A0AA35D583"/>
<feature type="signal peptide" evidence="2">
    <location>
        <begin position="1"/>
        <end position="19"/>
    </location>
</feature>
<comment type="caution">
    <text evidence="3">The sequence shown here is derived from an EMBL/GenBank/DDBJ whole genome shotgun (WGS) entry which is preliminary data.</text>
</comment>
<dbReference type="Proteomes" id="UP000834458">
    <property type="component" value="Unassembled WGS sequence"/>
</dbReference>
<sequence length="227" mass="24015">MAKATITITGLITSTSKTAAATALAAAVPCPIQPHSHCSQLAASSQACTLAAAASHQNTPTSAAMPATSSRGNKDQAITRPRRQSVTARHSASKIMCMLPSIAAPTCPAQGQWHAGPCTPQAHQKAELLALINTGLQILFGLKAPDDARRLLLFIDFGNKKRSPRGSLCRRARCLTASTCPSASRATGCRSLRRAGGSRGWWAGLPPNSRRGRSTHPWSRSRRYAAR</sequence>
<feature type="compositionally biased region" description="Basic residues" evidence="1">
    <location>
        <begin position="210"/>
        <end position="227"/>
    </location>
</feature>
<evidence type="ECO:0000313" key="3">
    <source>
        <dbReference type="EMBL" id="CAB5666739.1"/>
    </source>
</evidence>
<dbReference type="EMBL" id="CAHPSC010000006">
    <property type="protein sequence ID" value="CAB5666739.1"/>
    <property type="molecule type" value="Genomic_DNA"/>
</dbReference>
<feature type="compositionally biased region" description="Polar residues" evidence="1">
    <location>
        <begin position="59"/>
        <end position="71"/>
    </location>
</feature>
<accession>A0AA35D583</accession>
<evidence type="ECO:0000256" key="2">
    <source>
        <dbReference type="SAM" id="SignalP"/>
    </source>
</evidence>
<protein>
    <submittedName>
        <fullName evidence="3">Uncharacterized protein</fullName>
    </submittedName>
</protein>
<reference evidence="3" key="1">
    <citation type="submission" date="2020-05" db="EMBL/GenBank/DDBJ databases">
        <authorList>
            <person name="Delgado-Blas J."/>
        </authorList>
    </citation>
    <scope>NUCLEOTIDE SEQUENCE</scope>
    <source>
        <strain evidence="3">BB1454</strain>
    </source>
</reference>
<name>A0AA35D583_9BURK</name>
<gene>
    <name evidence="3" type="ORF">GHA_00627</name>
</gene>
<organism evidence="3 4">
    <name type="scientific">Comamonas aquatica</name>
    <dbReference type="NCBI Taxonomy" id="225991"/>
    <lineage>
        <taxon>Bacteria</taxon>
        <taxon>Pseudomonadati</taxon>
        <taxon>Pseudomonadota</taxon>
        <taxon>Betaproteobacteria</taxon>
        <taxon>Burkholderiales</taxon>
        <taxon>Comamonadaceae</taxon>
        <taxon>Comamonas</taxon>
    </lineage>
</organism>
<feature type="region of interest" description="Disordered" evidence="1">
    <location>
        <begin position="200"/>
        <end position="227"/>
    </location>
</feature>
<evidence type="ECO:0000313" key="4">
    <source>
        <dbReference type="Proteomes" id="UP000834458"/>
    </source>
</evidence>